<organism evidence="2 3">
    <name type="scientific">Aspergillus steynii IBT 23096</name>
    <dbReference type="NCBI Taxonomy" id="1392250"/>
    <lineage>
        <taxon>Eukaryota</taxon>
        <taxon>Fungi</taxon>
        <taxon>Dikarya</taxon>
        <taxon>Ascomycota</taxon>
        <taxon>Pezizomycotina</taxon>
        <taxon>Eurotiomycetes</taxon>
        <taxon>Eurotiomycetidae</taxon>
        <taxon>Eurotiales</taxon>
        <taxon>Aspergillaceae</taxon>
        <taxon>Aspergillus</taxon>
        <taxon>Aspergillus subgen. Circumdati</taxon>
    </lineage>
</organism>
<evidence type="ECO:0000313" key="3">
    <source>
        <dbReference type="Proteomes" id="UP000234275"/>
    </source>
</evidence>
<gene>
    <name evidence="2" type="ORF">P170DRAFT_88204</name>
</gene>
<dbReference type="VEuPathDB" id="FungiDB:P170DRAFT_88204"/>
<sequence length="133" mass="14995">MLVRLIDVFPRFMGLINPFTGWVCKLPICIRTRSFAVTSLSSPFSLAYPFFFSGSGRWESLRSGLGLGIGLFLGVMKAFVHELAGFPPSLQLVFFVVMSLLLSLMFPPFVNALVYNPLVSLHRRYSFDLPHFL</sequence>
<proteinExistence type="predicted"/>
<keyword evidence="1" id="KW-1133">Transmembrane helix</keyword>
<evidence type="ECO:0000313" key="2">
    <source>
        <dbReference type="EMBL" id="PLB51801.1"/>
    </source>
</evidence>
<dbReference type="EMBL" id="MSFO01000002">
    <property type="protein sequence ID" value="PLB51801.1"/>
    <property type="molecule type" value="Genomic_DNA"/>
</dbReference>
<name>A0A2I2GFZ9_9EURO</name>
<dbReference type="RefSeq" id="XP_024707103.1">
    <property type="nucleotide sequence ID" value="XM_024855424.1"/>
</dbReference>
<dbReference type="AlphaFoldDB" id="A0A2I2GFZ9"/>
<reference evidence="2 3" key="1">
    <citation type="submission" date="2016-12" db="EMBL/GenBank/DDBJ databases">
        <title>The genomes of Aspergillus section Nigri reveals drivers in fungal speciation.</title>
        <authorList>
            <consortium name="DOE Joint Genome Institute"/>
            <person name="Vesth T.C."/>
            <person name="Nybo J."/>
            <person name="Theobald S."/>
            <person name="Brandl J."/>
            <person name="Frisvad J.C."/>
            <person name="Nielsen K.F."/>
            <person name="Lyhne E.K."/>
            <person name="Kogle M.E."/>
            <person name="Kuo A."/>
            <person name="Riley R."/>
            <person name="Clum A."/>
            <person name="Nolan M."/>
            <person name="Lipzen A."/>
            <person name="Salamov A."/>
            <person name="Henrissat B."/>
            <person name="Wiebenga A."/>
            <person name="De Vries R.P."/>
            <person name="Grigoriev I.V."/>
            <person name="Mortensen U.H."/>
            <person name="Andersen M.R."/>
            <person name="Baker S.E."/>
        </authorList>
    </citation>
    <scope>NUCLEOTIDE SEQUENCE [LARGE SCALE GENOMIC DNA]</scope>
    <source>
        <strain evidence="2 3">IBT 23096</strain>
    </source>
</reference>
<protein>
    <submittedName>
        <fullName evidence="2">Uncharacterized protein</fullName>
    </submittedName>
</protein>
<dbReference type="GeneID" id="36563131"/>
<keyword evidence="1" id="KW-0472">Membrane</keyword>
<dbReference type="Proteomes" id="UP000234275">
    <property type="component" value="Unassembled WGS sequence"/>
</dbReference>
<feature type="transmembrane region" description="Helical" evidence="1">
    <location>
        <begin position="92"/>
        <end position="115"/>
    </location>
</feature>
<evidence type="ECO:0000256" key="1">
    <source>
        <dbReference type="SAM" id="Phobius"/>
    </source>
</evidence>
<accession>A0A2I2GFZ9</accession>
<keyword evidence="3" id="KW-1185">Reference proteome</keyword>
<comment type="caution">
    <text evidence="2">The sequence shown here is derived from an EMBL/GenBank/DDBJ whole genome shotgun (WGS) entry which is preliminary data.</text>
</comment>
<keyword evidence="1" id="KW-0812">Transmembrane</keyword>